<dbReference type="RefSeq" id="WP_380637058.1">
    <property type="nucleotide sequence ID" value="NZ_JBHSQO010000014.1"/>
</dbReference>
<gene>
    <name evidence="1" type="ORF">ACFP3R_16380</name>
</gene>
<dbReference type="Proteomes" id="UP001596220">
    <property type="component" value="Unassembled WGS sequence"/>
</dbReference>
<keyword evidence="2" id="KW-1185">Reference proteome</keyword>
<evidence type="ECO:0000313" key="1">
    <source>
        <dbReference type="EMBL" id="MFC6090857.1"/>
    </source>
</evidence>
<protein>
    <submittedName>
        <fullName evidence="1">Uncharacterized protein</fullName>
    </submittedName>
</protein>
<dbReference type="EMBL" id="JBHSQO010000014">
    <property type="protein sequence ID" value="MFC6090857.1"/>
    <property type="molecule type" value="Genomic_DNA"/>
</dbReference>
<name>A0ABW1P783_9PSEU</name>
<proteinExistence type="predicted"/>
<organism evidence="1 2">
    <name type="scientific">Saccharothrix lopnurensis</name>
    <dbReference type="NCBI Taxonomy" id="1670621"/>
    <lineage>
        <taxon>Bacteria</taxon>
        <taxon>Bacillati</taxon>
        <taxon>Actinomycetota</taxon>
        <taxon>Actinomycetes</taxon>
        <taxon>Pseudonocardiales</taxon>
        <taxon>Pseudonocardiaceae</taxon>
        <taxon>Saccharothrix</taxon>
    </lineage>
</organism>
<accession>A0ABW1P783</accession>
<comment type="caution">
    <text evidence="1">The sequence shown here is derived from an EMBL/GenBank/DDBJ whole genome shotgun (WGS) entry which is preliminary data.</text>
</comment>
<sequence>MTAPIVAVRPARGRIVHLHQADYQPGERTRPDPEKHAMCGAAIWPNGVPQREYVKTPLAAALEWTSLEPSDTDPRPAWGWCRPCIGHAVVSTGMARASLLAVVRAAGPAGDGWWDLRDGHGRPLPDASGALTVTDPGGDR</sequence>
<evidence type="ECO:0000313" key="2">
    <source>
        <dbReference type="Proteomes" id="UP001596220"/>
    </source>
</evidence>
<reference evidence="2" key="1">
    <citation type="journal article" date="2019" name="Int. J. Syst. Evol. Microbiol.">
        <title>The Global Catalogue of Microorganisms (GCM) 10K type strain sequencing project: providing services to taxonomists for standard genome sequencing and annotation.</title>
        <authorList>
            <consortium name="The Broad Institute Genomics Platform"/>
            <consortium name="The Broad Institute Genome Sequencing Center for Infectious Disease"/>
            <person name="Wu L."/>
            <person name="Ma J."/>
        </authorList>
    </citation>
    <scope>NUCLEOTIDE SEQUENCE [LARGE SCALE GENOMIC DNA]</scope>
    <source>
        <strain evidence="2">CGMCC 4.7246</strain>
    </source>
</reference>